<organism evidence="1 2">
    <name type="scientific">Candidatus Jacksonbacteria bacterium RIFCSPLOWO2_02_FULL_44_20</name>
    <dbReference type="NCBI Taxonomy" id="1798460"/>
    <lineage>
        <taxon>Bacteria</taxon>
        <taxon>Candidatus Jacksoniibacteriota</taxon>
    </lineage>
</organism>
<dbReference type="Proteomes" id="UP000178315">
    <property type="component" value="Unassembled WGS sequence"/>
</dbReference>
<evidence type="ECO:0000313" key="1">
    <source>
        <dbReference type="EMBL" id="OGY72791.1"/>
    </source>
</evidence>
<comment type="caution">
    <text evidence="1">The sequence shown here is derived from an EMBL/GenBank/DDBJ whole genome shotgun (WGS) entry which is preliminary data.</text>
</comment>
<evidence type="ECO:0000313" key="2">
    <source>
        <dbReference type="Proteomes" id="UP000178315"/>
    </source>
</evidence>
<accession>A0A1G2A7N5</accession>
<reference evidence="1 2" key="1">
    <citation type="journal article" date="2016" name="Nat. Commun.">
        <title>Thousands of microbial genomes shed light on interconnected biogeochemical processes in an aquifer system.</title>
        <authorList>
            <person name="Anantharaman K."/>
            <person name="Brown C.T."/>
            <person name="Hug L.A."/>
            <person name="Sharon I."/>
            <person name="Castelle C.J."/>
            <person name="Probst A.J."/>
            <person name="Thomas B.C."/>
            <person name="Singh A."/>
            <person name="Wilkins M.J."/>
            <person name="Karaoz U."/>
            <person name="Brodie E.L."/>
            <person name="Williams K.H."/>
            <person name="Hubbard S.S."/>
            <person name="Banfield J.F."/>
        </authorList>
    </citation>
    <scope>NUCLEOTIDE SEQUENCE [LARGE SCALE GENOMIC DNA]</scope>
</reference>
<sequence>MKKLHLLFTIKTLSRAEHRGKENGDAFFVKKVKGTLIAGVFDGATELKITDATRRLPHSSATFAALHCSQSAACMLQKPASTPSNAILCANRELKKQAIRYGLNPDDSLTVPKTTATVIKIDTAQRFLTWAHIGDSILLIASKSIISKLTTKQNKITENEFLAQLKFLAEKTGKPPIALIHDPTAQKYIIATQNQANNSKNPKSYGVLTGQSDERIRPFIERGGFTITEKTDVILASDGAIPHHMNDLETNDQQKAYMTLIREKRLANLYRFIRKQENSDPLHILYPRYKTHDDFTIIWIHCGR</sequence>
<dbReference type="EMBL" id="MHJU01000023">
    <property type="protein sequence ID" value="OGY72791.1"/>
    <property type="molecule type" value="Genomic_DNA"/>
</dbReference>
<proteinExistence type="predicted"/>
<gene>
    <name evidence="1" type="ORF">A3H61_02460</name>
</gene>
<dbReference type="InterPro" id="IPR036457">
    <property type="entry name" value="PPM-type-like_dom_sf"/>
</dbReference>
<dbReference type="AlphaFoldDB" id="A0A1G2A7N5"/>
<dbReference type="SUPFAM" id="SSF81606">
    <property type="entry name" value="PP2C-like"/>
    <property type="match status" value="1"/>
</dbReference>
<protein>
    <recommendedName>
        <fullName evidence="3">PPM-type phosphatase domain-containing protein</fullName>
    </recommendedName>
</protein>
<name>A0A1G2A7N5_9BACT</name>
<dbReference type="Gene3D" id="3.60.40.10">
    <property type="entry name" value="PPM-type phosphatase domain"/>
    <property type="match status" value="1"/>
</dbReference>
<evidence type="ECO:0008006" key="3">
    <source>
        <dbReference type="Google" id="ProtNLM"/>
    </source>
</evidence>